<accession>A0A5M9HFX7</accession>
<dbReference type="InterPro" id="IPR006103">
    <property type="entry name" value="Glyco_hydro_2_cat"/>
</dbReference>
<comment type="caution">
    <text evidence="3">The sequence shown here is derived from an EMBL/GenBank/DDBJ whole genome shotgun (WGS) entry which is preliminary data.</text>
</comment>
<dbReference type="SUPFAM" id="SSF51445">
    <property type="entry name" value="(Trans)glycosidases"/>
    <property type="match status" value="1"/>
</dbReference>
<evidence type="ECO:0000256" key="1">
    <source>
        <dbReference type="SAM" id="Phobius"/>
    </source>
</evidence>
<dbReference type="InterPro" id="IPR017853">
    <property type="entry name" value="GH"/>
</dbReference>
<sequence length="442" mass="50980">MTRLFGRELLHNFFWILTLTIVLAGCVRVNVQNKEQKVSITKKESGFDLYKDNKPFFIKGAAGFTYMDILARSGGNAIRTWDADNIAAILDSARKHNLVVMIGLYVVDPEKDHSFYKQPSKVNRQFRTIKSIVNKYKDHPSVLMWCVGNELNFPNPLIPDKFYPAYNNIVNMIHKDDPDHPVTTAVLNFSRRMIVSLKLRCNVDLISFNIFNNITHLKEDLKKFSWFWNGPYIVSEWGVDGPWEGTEKTIWGTHIEATSTKKAEIYSTRYSVHMPLDDDRFLGSFVFYWGNKQETTQSWFSLFDKNGCPSEAVGTMQYLWTQKQPPHRAPQINYMLVNNKGAKDNILLSTNERAFADVSLLQPDTAISKVVWQIMQEDWFKKGSASNTTYFKSLDELILSSNGLRLNFIAPRREGPYRIFATIYDKYGNFSTCNTPVYVLSK</sequence>
<dbReference type="PROSITE" id="PS51257">
    <property type="entry name" value="PROKAR_LIPOPROTEIN"/>
    <property type="match status" value="1"/>
</dbReference>
<keyword evidence="1" id="KW-1133">Transmembrane helix</keyword>
<organism evidence="3 4">
    <name type="scientific">Arcticibacter tournemirensis</name>
    <dbReference type="NCBI Taxonomy" id="699437"/>
    <lineage>
        <taxon>Bacteria</taxon>
        <taxon>Pseudomonadati</taxon>
        <taxon>Bacteroidota</taxon>
        <taxon>Sphingobacteriia</taxon>
        <taxon>Sphingobacteriales</taxon>
        <taxon>Sphingobacteriaceae</taxon>
        <taxon>Arcticibacter</taxon>
    </lineage>
</organism>
<reference evidence="3 4" key="1">
    <citation type="submission" date="2019-09" db="EMBL/GenBank/DDBJ databases">
        <title>Pararcticibacter amylolyticus gen. nov., sp. nov., isolated from a rottenly hemp rope, and reclassification of Pedobacter tournemirensis as Pararcticibacter tournemirensis comb. nov.</title>
        <authorList>
            <person name="Cai Y."/>
        </authorList>
    </citation>
    <scope>NUCLEOTIDE SEQUENCE [LARGE SCALE GENOMIC DNA]</scope>
    <source>
        <strain evidence="3 4">TF5-37.2-LB10</strain>
    </source>
</reference>
<dbReference type="Pfam" id="PF02836">
    <property type="entry name" value="Glyco_hydro_2_C"/>
    <property type="match status" value="1"/>
</dbReference>
<evidence type="ECO:0000259" key="2">
    <source>
        <dbReference type="Pfam" id="PF02836"/>
    </source>
</evidence>
<feature type="domain" description="Glycoside hydrolase family 2 catalytic" evidence="2">
    <location>
        <begin position="115"/>
        <end position="240"/>
    </location>
</feature>
<protein>
    <recommendedName>
        <fullName evidence="2">Glycoside hydrolase family 2 catalytic domain-containing protein</fullName>
    </recommendedName>
</protein>
<keyword evidence="4" id="KW-1185">Reference proteome</keyword>
<name>A0A5M9HFX7_9SPHI</name>
<dbReference type="EMBL" id="VWNE01000005">
    <property type="protein sequence ID" value="KAA8485295.1"/>
    <property type="molecule type" value="Genomic_DNA"/>
</dbReference>
<feature type="transmembrane region" description="Helical" evidence="1">
    <location>
        <begin position="12"/>
        <end position="31"/>
    </location>
</feature>
<dbReference type="GO" id="GO:0004553">
    <property type="term" value="F:hydrolase activity, hydrolyzing O-glycosyl compounds"/>
    <property type="evidence" value="ECO:0007669"/>
    <property type="project" value="InterPro"/>
</dbReference>
<proteinExistence type="predicted"/>
<dbReference type="Gene3D" id="3.20.20.80">
    <property type="entry name" value="Glycosidases"/>
    <property type="match status" value="1"/>
</dbReference>
<dbReference type="RefSeq" id="WP_141814798.1">
    <property type="nucleotide sequence ID" value="NZ_VFPL01000001.1"/>
</dbReference>
<evidence type="ECO:0000313" key="3">
    <source>
        <dbReference type="EMBL" id="KAA8485295.1"/>
    </source>
</evidence>
<keyword evidence="1" id="KW-0472">Membrane</keyword>
<dbReference type="GO" id="GO:0005975">
    <property type="term" value="P:carbohydrate metabolic process"/>
    <property type="evidence" value="ECO:0007669"/>
    <property type="project" value="InterPro"/>
</dbReference>
<gene>
    <name evidence="3" type="ORF">F1649_04020</name>
</gene>
<evidence type="ECO:0000313" key="4">
    <source>
        <dbReference type="Proteomes" id="UP000322918"/>
    </source>
</evidence>
<dbReference type="Proteomes" id="UP000322918">
    <property type="component" value="Unassembled WGS sequence"/>
</dbReference>
<dbReference type="AlphaFoldDB" id="A0A5M9HFX7"/>
<dbReference type="OrthoDB" id="9801077at2"/>
<keyword evidence="1" id="KW-0812">Transmembrane</keyword>